<evidence type="ECO:0000259" key="10">
    <source>
        <dbReference type="Pfam" id="PF11975"/>
    </source>
</evidence>
<dbReference type="RefSeq" id="WP_274322649.1">
    <property type="nucleotide sequence ID" value="NZ_CP118158.1"/>
</dbReference>
<organism evidence="11 12">
    <name type="scientific">Halosimplex aquaticum</name>
    <dbReference type="NCBI Taxonomy" id="3026162"/>
    <lineage>
        <taxon>Archaea</taxon>
        <taxon>Methanobacteriati</taxon>
        <taxon>Methanobacteriota</taxon>
        <taxon>Stenosarchaea group</taxon>
        <taxon>Halobacteria</taxon>
        <taxon>Halobacteriales</taxon>
        <taxon>Haloarculaceae</taxon>
        <taxon>Halosimplex</taxon>
    </lineage>
</organism>
<evidence type="ECO:0000256" key="1">
    <source>
        <dbReference type="ARBA" id="ARBA00001911"/>
    </source>
</evidence>
<name>A0ABD5Y6S8_9EURY</name>
<dbReference type="Pfam" id="PF02056">
    <property type="entry name" value="Glyco_hydro_4"/>
    <property type="match status" value="1"/>
</dbReference>
<gene>
    <name evidence="11" type="ORF">ACFQMA_17230</name>
</gene>
<feature type="domain" description="Glycosyl hydrolase family 4 C-terminal" evidence="10">
    <location>
        <begin position="218"/>
        <end position="441"/>
    </location>
</feature>
<dbReference type="GO" id="GO:0016798">
    <property type="term" value="F:hydrolase activity, acting on glycosyl bonds"/>
    <property type="evidence" value="ECO:0007669"/>
    <property type="project" value="UniProtKB-KW"/>
</dbReference>
<sequence>MHSLQAEPPVDGAATGVRIGYVGGGSQGWALTLINDLAQCEDVSGTVALYDVNYEGAVENAELANDVMDRPGVPGEWTFEAHREMDDALAGADFVVCSTQDPPEETFVHDIDVPQEYGIYQTVADTVGPGGAFRSLRSVPQYREIAATVREQCPDAWVFNYTNPMTVCTRTLYEEYPDINAIGLCHEVTHVQHMLADVAERHIDAAEDVSGSEIAVNVKGINHFTWIDEVRWRGHDVFQYLDDELERHKPFPGFEPGELADESYWSNHDQVAFDLYDRFGVFAAAGDRHLAEFVPWYLDVDTPAEVERWGIRLTPSSARRSDGEAPAKMDKFRDDEGEFHLSESGEEVVDIMRALLGIEPMKTHVNFPNRGQCPDLPDGAVVETNALVTGDDISPVNAGTLPRQVRSMVTRAIHNQETLIEAGFAGDLDLAFQAFLNEPLVTVQRDTAQDLFADLVAIERDYLDAYDLDGASVLDGYELDREAVLAD</sequence>
<keyword evidence="8" id="KW-0119">Carbohydrate metabolism</keyword>
<dbReference type="Proteomes" id="UP001596432">
    <property type="component" value="Unassembled WGS sequence"/>
</dbReference>
<evidence type="ECO:0000313" key="11">
    <source>
        <dbReference type="EMBL" id="MFC7141568.1"/>
    </source>
</evidence>
<keyword evidence="7" id="KW-0464">Manganese</keyword>
<comment type="caution">
    <text evidence="11">The sequence shown here is derived from an EMBL/GenBank/DDBJ whole genome shotgun (WGS) entry which is preliminary data.</text>
</comment>
<proteinExistence type="inferred from homology"/>
<dbReference type="PANTHER" id="PTHR32092">
    <property type="entry name" value="6-PHOSPHO-BETA-GLUCOSIDASE-RELATED"/>
    <property type="match status" value="1"/>
</dbReference>
<evidence type="ECO:0000256" key="5">
    <source>
        <dbReference type="ARBA" id="ARBA00022801"/>
    </source>
</evidence>
<protein>
    <submittedName>
        <fullName evidence="11">Glycoside hydrolase family 4</fullName>
    </submittedName>
</protein>
<accession>A0ABD5Y6S8</accession>
<comment type="cofactor">
    <cofactor evidence="2">
        <name>Mn(2+)</name>
        <dbReference type="ChEBI" id="CHEBI:29035"/>
    </cofactor>
</comment>
<keyword evidence="4" id="KW-0479">Metal-binding</keyword>
<reference evidence="11 12" key="1">
    <citation type="journal article" date="2019" name="Int. J. Syst. Evol. Microbiol.">
        <title>The Global Catalogue of Microorganisms (GCM) 10K type strain sequencing project: providing services to taxonomists for standard genome sequencing and annotation.</title>
        <authorList>
            <consortium name="The Broad Institute Genomics Platform"/>
            <consortium name="The Broad Institute Genome Sequencing Center for Infectious Disease"/>
            <person name="Wu L."/>
            <person name="Ma J."/>
        </authorList>
    </citation>
    <scope>NUCLEOTIDE SEQUENCE [LARGE SCALE GENOMIC DNA]</scope>
    <source>
        <strain evidence="11 12">XZYJT29</strain>
    </source>
</reference>
<dbReference type="GeneID" id="78821884"/>
<dbReference type="InterPro" id="IPR022616">
    <property type="entry name" value="Glyco_hydro_4_C"/>
</dbReference>
<evidence type="ECO:0000256" key="4">
    <source>
        <dbReference type="ARBA" id="ARBA00022723"/>
    </source>
</evidence>
<dbReference type="PRINTS" id="PR00732">
    <property type="entry name" value="GLHYDRLASE4"/>
</dbReference>
<evidence type="ECO:0000256" key="3">
    <source>
        <dbReference type="ARBA" id="ARBA00010141"/>
    </source>
</evidence>
<dbReference type="Pfam" id="PF11975">
    <property type="entry name" value="Glyco_hydro_4C"/>
    <property type="match status" value="1"/>
</dbReference>
<dbReference type="EMBL" id="JBHTAS010000001">
    <property type="protein sequence ID" value="MFC7141568.1"/>
    <property type="molecule type" value="Genomic_DNA"/>
</dbReference>
<dbReference type="GO" id="GO:0046872">
    <property type="term" value="F:metal ion binding"/>
    <property type="evidence" value="ECO:0007669"/>
    <property type="project" value="UniProtKB-KW"/>
</dbReference>
<dbReference type="SUPFAM" id="SSF51735">
    <property type="entry name" value="NAD(P)-binding Rossmann-fold domains"/>
    <property type="match status" value="1"/>
</dbReference>
<keyword evidence="9" id="KW-0326">Glycosidase</keyword>
<comment type="similarity">
    <text evidence="3">Belongs to the glycosyl hydrolase 4 family.</text>
</comment>
<evidence type="ECO:0000256" key="2">
    <source>
        <dbReference type="ARBA" id="ARBA00001936"/>
    </source>
</evidence>
<dbReference type="InterPro" id="IPR015955">
    <property type="entry name" value="Lactate_DH/Glyco_Ohase_4_C"/>
</dbReference>
<dbReference type="Gene3D" id="3.90.1820.10">
    <property type="entry name" value="AglA-like glucosidase"/>
    <property type="match status" value="1"/>
</dbReference>
<dbReference type="InterPro" id="IPR001088">
    <property type="entry name" value="Glyco_hydro_4"/>
</dbReference>
<evidence type="ECO:0000313" key="12">
    <source>
        <dbReference type="Proteomes" id="UP001596432"/>
    </source>
</evidence>
<dbReference type="InterPro" id="IPR036291">
    <property type="entry name" value="NAD(P)-bd_dom_sf"/>
</dbReference>
<dbReference type="AlphaFoldDB" id="A0ABD5Y6S8"/>
<evidence type="ECO:0000256" key="7">
    <source>
        <dbReference type="ARBA" id="ARBA00023211"/>
    </source>
</evidence>
<keyword evidence="6" id="KW-0520">NAD</keyword>
<evidence type="ECO:0000256" key="6">
    <source>
        <dbReference type="ARBA" id="ARBA00023027"/>
    </source>
</evidence>
<keyword evidence="5 11" id="KW-0378">Hydrolase</keyword>
<dbReference type="InterPro" id="IPR053715">
    <property type="entry name" value="GH4_Enzyme_sf"/>
</dbReference>
<dbReference type="SUPFAM" id="SSF56327">
    <property type="entry name" value="LDH C-terminal domain-like"/>
    <property type="match status" value="1"/>
</dbReference>
<evidence type="ECO:0000256" key="8">
    <source>
        <dbReference type="ARBA" id="ARBA00023277"/>
    </source>
</evidence>
<keyword evidence="12" id="KW-1185">Reference proteome</keyword>
<dbReference type="PANTHER" id="PTHR32092:SF2">
    <property type="entry name" value="ALPHA-GALACTURONIDASE"/>
    <property type="match status" value="1"/>
</dbReference>
<comment type="cofactor">
    <cofactor evidence="1">
        <name>NAD(+)</name>
        <dbReference type="ChEBI" id="CHEBI:57540"/>
    </cofactor>
</comment>
<evidence type="ECO:0000256" key="9">
    <source>
        <dbReference type="ARBA" id="ARBA00023295"/>
    </source>
</evidence>